<gene>
    <name evidence="1" type="ORF">SAMN05216382_3110</name>
</gene>
<dbReference type="EMBL" id="FNZZ01000008">
    <property type="protein sequence ID" value="SEM01639.1"/>
    <property type="molecule type" value="Genomic_DNA"/>
</dbReference>
<sequence length="44" mass="4836">MLVLKHASVNPARPNTARQRRLVGVLEVRVDGRAAYRLVLGAPN</sequence>
<organism evidence="1 2">
    <name type="scientific">Sphingomonas palmae</name>
    <dbReference type="NCBI Taxonomy" id="1855283"/>
    <lineage>
        <taxon>Bacteria</taxon>
        <taxon>Pseudomonadati</taxon>
        <taxon>Pseudomonadota</taxon>
        <taxon>Alphaproteobacteria</taxon>
        <taxon>Sphingomonadales</taxon>
        <taxon>Sphingomonadaceae</taxon>
        <taxon>Sphingomonas</taxon>
    </lineage>
</organism>
<dbReference type="Proteomes" id="UP000199214">
    <property type="component" value="Unassembled WGS sequence"/>
</dbReference>
<evidence type="ECO:0000313" key="1">
    <source>
        <dbReference type="EMBL" id="SEM01639.1"/>
    </source>
</evidence>
<dbReference type="STRING" id="1855283.SAMN05216382_3110"/>
<evidence type="ECO:0000313" key="2">
    <source>
        <dbReference type="Proteomes" id="UP000199214"/>
    </source>
</evidence>
<proteinExistence type="predicted"/>
<reference evidence="2" key="1">
    <citation type="submission" date="2016-10" db="EMBL/GenBank/DDBJ databases">
        <authorList>
            <person name="Varghese N."/>
            <person name="Submissions S."/>
        </authorList>
    </citation>
    <scope>NUCLEOTIDE SEQUENCE [LARGE SCALE GENOMIC DNA]</scope>
    <source>
        <strain evidence="2">JS21-1</strain>
    </source>
</reference>
<dbReference type="AlphaFoldDB" id="A0A1H7UXX8"/>
<dbReference type="RefSeq" id="WP_281243254.1">
    <property type="nucleotide sequence ID" value="NZ_FNZZ01000008.1"/>
</dbReference>
<keyword evidence="2" id="KW-1185">Reference proteome</keyword>
<protein>
    <submittedName>
        <fullName evidence="1">Uncharacterized protein</fullName>
    </submittedName>
</protein>
<accession>A0A1H7UXX8</accession>
<name>A0A1H7UXX8_9SPHN</name>